<feature type="domain" description="DUF5673" evidence="2">
    <location>
        <begin position="69"/>
        <end position="131"/>
    </location>
</feature>
<dbReference type="Proteomes" id="UP000183206">
    <property type="component" value="Unassembled WGS sequence"/>
</dbReference>
<dbReference type="STRING" id="1805282.AUJ44_00115"/>
<evidence type="ECO:0000313" key="4">
    <source>
        <dbReference type="Proteomes" id="UP000183206"/>
    </source>
</evidence>
<organism evidence="3 4">
    <name type="scientific">Candidatus Nomurabacteria bacterium CG1_02_47_685</name>
    <dbReference type="NCBI Taxonomy" id="1805282"/>
    <lineage>
        <taxon>Bacteria</taxon>
        <taxon>Candidatus Nomuraibacteriota</taxon>
    </lineage>
</organism>
<reference evidence="3 4" key="1">
    <citation type="journal article" date="2016" name="Environ. Microbiol.">
        <title>Genomic resolution of a cold subsurface aquifer community provides metabolic insights for novel microbes adapted to high CO concentrations.</title>
        <authorList>
            <person name="Probst A.J."/>
            <person name="Castelle C.J."/>
            <person name="Singh A."/>
            <person name="Brown C.T."/>
            <person name="Anantharaman K."/>
            <person name="Sharon I."/>
            <person name="Hug L.A."/>
            <person name="Burstein D."/>
            <person name="Emerson J.B."/>
            <person name="Thomas B.C."/>
            <person name="Banfield J.F."/>
        </authorList>
    </citation>
    <scope>NUCLEOTIDE SEQUENCE [LARGE SCALE GENOMIC DNA]</scope>
    <source>
        <strain evidence="3">CG1_02_47_685</strain>
    </source>
</reference>
<keyword evidence="1" id="KW-0812">Transmembrane</keyword>
<dbReference type="Pfam" id="PF18923">
    <property type="entry name" value="DUF5673"/>
    <property type="match status" value="1"/>
</dbReference>
<evidence type="ECO:0000256" key="1">
    <source>
        <dbReference type="SAM" id="Phobius"/>
    </source>
</evidence>
<evidence type="ECO:0000259" key="2">
    <source>
        <dbReference type="Pfam" id="PF18923"/>
    </source>
</evidence>
<gene>
    <name evidence="3" type="ORF">AUJ44_00115</name>
</gene>
<proteinExistence type="predicted"/>
<protein>
    <recommendedName>
        <fullName evidence="2">DUF5673 domain-containing protein</fullName>
    </recommendedName>
</protein>
<comment type="caution">
    <text evidence="3">The sequence shown here is derived from an EMBL/GenBank/DDBJ whole genome shotgun (WGS) entry which is preliminary data.</text>
</comment>
<dbReference type="AlphaFoldDB" id="A0A1J4VBX9"/>
<dbReference type="EMBL" id="MNVO01000002">
    <property type="protein sequence ID" value="OIO33576.1"/>
    <property type="molecule type" value="Genomic_DNA"/>
</dbReference>
<keyword evidence="1" id="KW-0472">Membrane</keyword>
<name>A0A1J4VBX9_9BACT</name>
<dbReference type="InterPro" id="IPR043730">
    <property type="entry name" value="DUF5673"/>
</dbReference>
<feature type="transmembrane region" description="Helical" evidence="1">
    <location>
        <begin position="24"/>
        <end position="57"/>
    </location>
</feature>
<evidence type="ECO:0000313" key="3">
    <source>
        <dbReference type="EMBL" id="OIO33576.1"/>
    </source>
</evidence>
<accession>A0A1J4VBX9</accession>
<sequence>MEQKEIISWNAPEYVHVQKSVDWFWALGIITVAGATATFLLGNILFSITIIIGAFSLGLYGARKPKNQEIEISRKGIRVNGKIHFYSEIQSFWIDQERNEPIILLQSEKMLMPYITIPLGDMDPEIIENVLGEFLRQEMHYEPMPYRIMEHLGF</sequence>
<keyword evidence="1" id="KW-1133">Transmembrane helix</keyword>